<feature type="region of interest" description="Disordered" evidence="1">
    <location>
        <begin position="138"/>
        <end position="170"/>
    </location>
</feature>
<protein>
    <submittedName>
        <fullName evidence="2">Uncharacterized protein</fullName>
    </submittedName>
</protein>
<feature type="compositionally biased region" description="Polar residues" evidence="1">
    <location>
        <begin position="201"/>
        <end position="211"/>
    </location>
</feature>
<feature type="region of interest" description="Disordered" evidence="1">
    <location>
        <begin position="504"/>
        <end position="538"/>
    </location>
</feature>
<evidence type="ECO:0000313" key="2">
    <source>
        <dbReference type="EnsemblMetazoa" id="CLYHEMP016738.1"/>
    </source>
</evidence>
<sequence length="998" mass="111748">MDNKEVKEKQSNVSSNLFALECLATTAGQLHESEKWKKTEDEDTSHQLTSNSGGEMTEKISSNKVPVVQMAPMSSTETTSSLLPSMNMGNFYPPPFPPTPPNTIRPFTDFTFPPPFSHSPFRNFMDIPASGFGIKMEDMPWRPTLPPVIPSTRESNEKSSPALSSDTEKSAFDIVHKRNSVSPNSTSSFDTSMATFPTSDAASVLSNGSSIPQEPPQQPPLLFRLDQPPSNNSLLETLVQESQKILSGQDEEGSNAANEDGKSSKKQGSKKDAKQANKTNDDFKRAREMVLISPQKKSRKRSGLHSVSDVKRAYGGPPFKPGYTPPAINTAESATCCFYEHTLLKMATRGFWSGDRGPLQDVFRLSRVENSDLQYDMKAVTKHCYNVVKQKLENANGDKPMMYKHMRNYVDELDSYLERIYPVSSMAINLYLPTASDYSIATWHGIVPTGWSEYRRAVVIREVFEILYNISSTESETIPEYKTYFFCKPDTDKELFPLPFETAKKKTSDGEQSTEENLDSEAKDQNNNGTSETNNNERREFDLVDVKYSRAFEALWRRVAPHEPYVILADETKTSLREYFEKFPIEVHAPSDETLIVVDDKKYKARNILGFFRRGVQLVDYSKDTGSMVIDTISTIRNVSATSAVRKIPPGRISKLVHPELHLENYTNTITQVGLTNADGSPTEVPVKAKIRRRRTIKHRNSDGVNGKEEKVKKRRTKHTNSQSFDNDFKHVSPFASTDPFLTPTPPVVEKLASIESICNAMKIEGGGNPLKIEGVDDKQFPNMLTPSAMTASSLPSISSHYPVFTPPPIQRVSSAESPKCLSEIRTPQRSESGGSGGSYSVESFLPKENDKISNESRDPRESMLDMHKLTMTNANDYRVNQYTQTIYDTPPQSKNDALLTPNLFSPDILSPFTSHLQQHPSNVQSPLNLPPCPPGPPDQQMFSLHLMIDSYRRAAKYLLDTANHLELVARHGNHVNNNTPSNKKQPPHSDVTKKEDD</sequence>
<dbReference type="RefSeq" id="XP_066927864.1">
    <property type="nucleotide sequence ID" value="XM_067071763.1"/>
</dbReference>
<feature type="region of interest" description="Disordered" evidence="1">
    <location>
        <begin position="697"/>
        <end position="729"/>
    </location>
</feature>
<feature type="compositionally biased region" description="Basic and acidic residues" evidence="1">
    <location>
        <begin position="700"/>
        <end position="712"/>
    </location>
</feature>
<evidence type="ECO:0000256" key="1">
    <source>
        <dbReference type="SAM" id="MobiDB-lite"/>
    </source>
</evidence>
<feature type="region of interest" description="Disordered" evidence="1">
    <location>
        <begin position="30"/>
        <end position="61"/>
    </location>
</feature>
<dbReference type="Proteomes" id="UP000594262">
    <property type="component" value="Unplaced"/>
</dbReference>
<feature type="region of interest" description="Disordered" evidence="1">
    <location>
        <begin position="245"/>
        <end position="317"/>
    </location>
</feature>
<feature type="compositionally biased region" description="Polar residues" evidence="1">
    <location>
        <begin position="46"/>
        <end position="61"/>
    </location>
</feature>
<keyword evidence="3" id="KW-1185">Reference proteome</keyword>
<feature type="region of interest" description="Disordered" evidence="1">
    <location>
        <begin position="201"/>
        <end position="230"/>
    </location>
</feature>
<name>A0A7M5X2F7_9CNID</name>
<feature type="compositionally biased region" description="Low complexity" evidence="1">
    <location>
        <begin position="220"/>
        <end position="229"/>
    </location>
</feature>
<evidence type="ECO:0000313" key="3">
    <source>
        <dbReference type="Proteomes" id="UP000594262"/>
    </source>
</evidence>
<feature type="region of interest" description="Disordered" evidence="1">
    <location>
        <begin position="809"/>
        <end position="861"/>
    </location>
</feature>
<accession>A0A7M5X2F7</accession>
<feature type="region of interest" description="Disordered" evidence="1">
    <location>
        <begin position="973"/>
        <end position="998"/>
    </location>
</feature>
<proteinExistence type="predicted"/>
<feature type="compositionally biased region" description="Polar residues" evidence="1">
    <location>
        <begin position="975"/>
        <end position="985"/>
    </location>
</feature>
<feature type="compositionally biased region" description="Basic and acidic residues" evidence="1">
    <location>
        <begin position="31"/>
        <end position="40"/>
    </location>
</feature>
<organism evidence="2 3">
    <name type="scientific">Clytia hemisphaerica</name>
    <dbReference type="NCBI Taxonomy" id="252671"/>
    <lineage>
        <taxon>Eukaryota</taxon>
        <taxon>Metazoa</taxon>
        <taxon>Cnidaria</taxon>
        <taxon>Hydrozoa</taxon>
        <taxon>Hydroidolina</taxon>
        <taxon>Leptothecata</taxon>
        <taxon>Obeliida</taxon>
        <taxon>Clytiidae</taxon>
        <taxon>Clytia</taxon>
    </lineage>
</organism>
<dbReference type="OrthoDB" id="6022182at2759"/>
<reference evidence="2" key="1">
    <citation type="submission" date="2021-01" db="UniProtKB">
        <authorList>
            <consortium name="EnsemblMetazoa"/>
        </authorList>
    </citation>
    <scope>IDENTIFICATION</scope>
</reference>
<feature type="compositionally biased region" description="Basic and acidic residues" evidence="1">
    <location>
        <begin position="846"/>
        <end position="861"/>
    </location>
</feature>
<feature type="compositionally biased region" description="Basic and acidic residues" evidence="1">
    <location>
        <begin position="259"/>
        <end position="288"/>
    </location>
</feature>
<dbReference type="AlphaFoldDB" id="A0A7M5X2F7"/>
<dbReference type="GeneID" id="136815324"/>
<dbReference type="EnsemblMetazoa" id="CLYHEMT016738.1">
    <property type="protein sequence ID" value="CLYHEMP016738.1"/>
    <property type="gene ID" value="CLYHEMG016738"/>
</dbReference>